<feature type="transmembrane region" description="Helical" evidence="2">
    <location>
        <begin position="93"/>
        <end position="117"/>
    </location>
</feature>
<keyword evidence="2" id="KW-1133">Transmembrane helix</keyword>
<dbReference type="EMBL" id="MSFN02000003">
    <property type="protein sequence ID" value="PTU21622.1"/>
    <property type="molecule type" value="Genomic_DNA"/>
</dbReference>
<evidence type="ECO:0000313" key="3">
    <source>
        <dbReference type="EMBL" id="PTU21622.1"/>
    </source>
</evidence>
<dbReference type="AlphaFoldDB" id="A0A2T5LZC9"/>
<dbReference type="OrthoDB" id="4506934at2759"/>
<comment type="caution">
    <text evidence="3">The sequence shown here is derived from an EMBL/GenBank/DDBJ whole genome shotgun (WGS) entry which is preliminary data.</text>
</comment>
<evidence type="ECO:0000256" key="2">
    <source>
        <dbReference type="SAM" id="Phobius"/>
    </source>
</evidence>
<sequence length="122" mass="14088">MSDSAPPYEELDSDQHGKRLPSNPFNGYSEVPQSDYHEQSDGEHQHQHQHQDSYLDPESDSVPLTPKTTQPHFHCDACDRLLERQQKRRFEHYICTMVSVTFMVAFVCLTVVGIVLVHGRKH</sequence>
<dbReference type="RefSeq" id="XP_040753014.1">
    <property type="nucleotide sequence ID" value="XM_040892550.1"/>
</dbReference>
<dbReference type="VEuPathDB" id="FungiDB:P175DRAFT_0193278"/>
<dbReference type="Proteomes" id="UP000244073">
    <property type="component" value="Unassembled WGS sequence"/>
</dbReference>
<gene>
    <name evidence="3" type="ORF">P175DRAFT_0193278</name>
</gene>
<name>A0A2T5LZC9_9EURO</name>
<feature type="compositionally biased region" description="Basic and acidic residues" evidence="1">
    <location>
        <begin position="35"/>
        <end position="53"/>
    </location>
</feature>
<organism evidence="3 4">
    <name type="scientific">Aspergillus ochraceoroseus IBT 24754</name>
    <dbReference type="NCBI Taxonomy" id="1392256"/>
    <lineage>
        <taxon>Eukaryota</taxon>
        <taxon>Fungi</taxon>
        <taxon>Dikarya</taxon>
        <taxon>Ascomycota</taxon>
        <taxon>Pezizomycotina</taxon>
        <taxon>Eurotiomycetes</taxon>
        <taxon>Eurotiomycetidae</taxon>
        <taxon>Eurotiales</taxon>
        <taxon>Aspergillaceae</taxon>
        <taxon>Aspergillus</taxon>
        <taxon>Aspergillus subgen. Nidulantes</taxon>
    </lineage>
</organism>
<dbReference type="GeneID" id="63809432"/>
<proteinExistence type="predicted"/>
<protein>
    <submittedName>
        <fullName evidence="3">Uncharacterized protein</fullName>
    </submittedName>
</protein>
<keyword evidence="2" id="KW-0472">Membrane</keyword>
<keyword evidence="2" id="KW-0812">Transmembrane</keyword>
<reference evidence="3 4" key="1">
    <citation type="journal article" date="2018" name="Proc. Natl. Acad. Sci. U.S.A.">
        <title>Linking secondary metabolites to gene clusters through genome sequencing of six diverse Aspergillus species.</title>
        <authorList>
            <person name="Kaerboelling I."/>
            <person name="Vesth T.C."/>
            <person name="Frisvad J.C."/>
            <person name="Nybo J.L."/>
            <person name="Theobald S."/>
            <person name="Kuo A."/>
            <person name="Bowyer P."/>
            <person name="Matsuda Y."/>
            <person name="Mondo S."/>
            <person name="Lyhne E.K."/>
            <person name="Kogle M.E."/>
            <person name="Clum A."/>
            <person name="Lipzen A."/>
            <person name="Salamov A."/>
            <person name="Ngan C.Y."/>
            <person name="Daum C."/>
            <person name="Chiniquy J."/>
            <person name="Barry K."/>
            <person name="LaButti K."/>
            <person name="Haridas S."/>
            <person name="Simmons B.A."/>
            <person name="Magnuson J.K."/>
            <person name="Mortensen U.H."/>
            <person name="Larsen T.O."/>
            <person name="Grigoriev I.V."/>
            <person name="Baker S.E."/>
            <person name="Andersen M.R."/>
        </authorList>
    </citation>
    <scope>NUCLEOTIDE SEQUENCE [LARGE SCALE GENOMIC DNA]</scope>
    <source>
        <strain evidence="3 4">IBT 24754</strain>
    </source>
</reference>
<evidence type="ECO:0000313" key="4">
    <source>
        <dbReference type="Proteomes" id="UP000244073"/>
    </source>
</evidence>
<evidence type="ECO:0000256" key="1">
    <source>
        <dbReference type="SAM" id="MobiDB-lite"/>
    </source>
</evidence>
<accession>A0A2T5LZC9</accession>
<feature type="region of interest" description="Disordered" evidence="1">
    <location>
        <begin position="1"/>
        <end position="72"/>
    </location>
</feature>